<dbReference type="Gene3D" id="3.60.21.50">
    <property type="match status" value="1"/>
</dbReference>
<dbReference type="CDD" id="cd07386">
    <property type="entry name" value="MPP_DNA_pol_II_small_archeal_C"/>
    <property type="match status" value="1"/>
</dbReference>
<dbReference type="GO" id="GO:0003677">
    <property type="term" value="F:DNA binding"/>
    <property type="evidence" value="ECO:0007669"/>
    <property type="project" value="UniProtKB-UniRule"/>
</dbReference>
<evidence type="ECO:0000256" key="11">
    <source>
        <dbReference type="ARBA" id="ARBA00023125"/>
    </source>
</evidence>
<dbReference type="EC" id="3.1.11.1" evidence="15"/>
<dbReference type="SUPFAM" id="SSF50249">
    <property type="entry name" value="Nucleic acid-binding proteins"/>
    <property type="match status" value="1"/>
</dbReference>
<dbReference type="FunFam" id="3.60.21.50:FF:000003">
    <property type="entry name" value="DNA polymerase II small subunit"/>
    <property type="match status" value="1"/>
</dbReference>
<dbReference type="CDD" id="cd04490">
    <property type="entry name" value="PolII_SU_OBF"/>
    <property type="match status" value="1"/>
</dbReference>
<evidence type="ECO:0000256" key="4">
    <source>
        <dbReference type="ARBA" id="ARBA00022679"/>
    </source>
</evidence>
<comment type="catalytic activity">
    <reaction evidence="1 15">
        <text>Exonucleolytic cleavage in the 3'- to 5'-direction to yield nucleoside 5'-phosphates.</text>
        <dbReference type="EC" id="3.1.11.1"/>
    </reaction>
</comment>
<evidence type="ECO:0000256" key="14">
    <source>
        <dbReference type="ARBA" id="ARBA00049244"/>
    </source>
</evidence>
<dbReference type="GO" id="GO:0006308">
    <property type="term" value="P:DNA catabolic process"/>
    <property type="evidence" value="ECO:0007669"/>
    <property type="project" value="UniProtKB-UniRule"/>
</dbReference>
<gene>
    <name evidence="15" type="primary">polB</name>
    <name evidence="17" type="ORF">LI82_12460</name>
</gene>
<dbReference type="NCBIfam" id="NF003116">
    <property type="entry name" value="PRK04036.1-1"/>
    <property type="match status" value="1"/>
</dbReference>
<evidence type="ECO:0000256" key="9">
    <source>
        <dbReference type="ARBA" id="ARBA00022839"/>
    </source>
</evidence>
<name>A0A099T0P3_METMT</name>
<dbReference type="PIRSF" id="PIRSF000803">
    <property type="entry name" value="Arc_Pol2_small"/>
    <property type="match status" value="1"/>
</dbReference>
<dbReference type="GO" id="GO:0006271">
    <property type="term" value="P:DNA strand elongation involved in DNA replication"/>
    <property type="evidence" value="ECO:0007669"/>
    <property type="project" value="TreeGrafter"/>
</dbReference>
<dbReference type="SUPFAM" id="SSF56300">
    <property type="entry name" value="Metallo-dependent phosphatases"/>
    <property type="match status" value="1"/>
</dbReference>
<keyword evidence="12 15" id="KW-0511">Multifunctional enzyme</keyword>
<keyword evidence="6 15" id="KW-0235">DNA replication</keyword>
<evidence type="ECO:0000256" key="5">
    <source>
        <dbReference type="ARBA" id="ARBA00022695"/>
    </source>
</evidence>
<sequence length="572" mass="63108">MKEINVQEAFLEAGYQISPEAVNLIVSHSSPKNLVCYILEHIDESVFVIETEHIDLSSFESEYPSSVKGNSGTTSDVASKVVSDVSSQVSQNSEVISGETPSHSEISLSFATSETVSKVTSEVSSPSKKYSSSFPSGYGSKGLPDAGLNVNSNANGSNINIMSDITDMSTCVGEYMEFVQYFRNRYSKLSDMIRGRITARPIESLNKNRKQGSGLKRSGGGDYSEVSIIGMVSEVRSTANGHKMLQLEDPTGSFLVLVHQAEKDLFEEASKIILDEVIGITGSLTNDGSLIVAKKIILPDLPNISHRREGTWGKAVFTSDVHIGSSTFLEEEWCGFLDFLNGKCDNDQMKELSKDIRYLVIAGDLVDGIGIFPGQEHELDILDIYDQYAKAAEYFSQVPEHIQIIISPGNHDAVRQAEPQPRFPERITSLFEDRITFVGNPALVDLDGVRVLMYHGRSIDDLVASVPGVSYQEPEKAMIEMLKRRHLSPIYGSRVSIAPEKQDHFVIDQIPDILHCGHVHTIGIGRYKNVLAINSGTWQSQTEFQKRVNLMPTPAQVPIVDLSTLRTTLLHF</sequence>
<evidence type="ECO:0000313" key="18">
    <source>
        <dbReference type="Proteomes" id="UP000029859"/>
    </source>
</evidence>
<dbReference type="NCBIfam" id="NF003118">
    <property type="entry name" value="PRK04036.1-3"/>
    <property type="match status" value="1"/>
</dbReference>
<keyword evidence="10 15" id="KW-0239">DNA-directed DNA polymerase</keyword>
<dbReference type="GO" id="GO:0008310">
    <property type="term" value="F:single-stranded DNA 3'-5' DNA exonuclease activity"/>
    <property type="evidence" value="ECO:0007669"/>
    <property type="project" value="UniProtKB-EC"/>
</dbReference>
<dbReference type="EMBL" id="JRHO01000014">
    <property type="protein sequence ID" value="KGK98499.1"/>
    <property type="molecule type" value="Genomic_DNA"/>
</dbReference>
<dbReference type="HAMAP" id="MF_00325">
    <property type="entry name" value="DNApol_II_A_arch"/>
    <property type="match status" value="1"/>
</dbReference>
<comment type="similarity">
    <text evidence="2 15">Belongs to the DNA polymerase delta/II small subunit family.</text>
</comment>
<dbReference type="InterPro" id="IPR011149">
    <property type="entry name" value="Pol2_small_arc"/>
</dbReference>
<dbReference type="NCBIfam" id="NF003120">
    <property type="entry name" value="PRK04036.1-5"/>
    <property type="match status" value="1"/>
</dbReference>
<dbReference type="PANTHER" id="PTHR10416:SF0">
    <property type="entry name" value="DNA POLYMERASE DELTA SUBUNIT 2"/>
    <property type="match status" value="1"/>
</dbReference>
<evidence type="ECO:0000256" key="3">
    <source>
        <dbReference type="ARBA" id="ARBA00011315"/>
    </source>
</evidence>
<dbReference type="InterPro" id="IPR024826">
    <property type="entry name" value="DNA_pol_delta/II_ssu"/>
</dbReference>
<evidence type="ECO:0000256" key="10">
    <source>
        <dbReference type="ARBA" id="ARBA00022932"/>
    </source>
</evidence>
<keyword evidence="4 15" id="KW-0808">Transferase</keyword>
<comment type="subunit">
    <text evidence="3 15">Heterodimer of a large subunit and a small subunit.</text>
</comment>
<dbReference type="PANTHER" id="PTHR10416">
    <property type="entry name" value="DNA POLYMERASE DELTA SUBUNIT 2"/>
    <property type="match status" value="1"/>
</dbReference>
<evidence type="ECO:0000256" key="12">
    <source>
        <dbReference type="ARBA" id="ARBA00023268"/>
    </source>
</evidence>
<evidence type="ECO:0000256" key="1">
    <source>
        <dbReference type="ARBA" id="ARBA00000563"/>
    </source>
</evidence>
<dbReference type="GO" id="GO:0042575">
    <property type="term" value="C:DNA polymerase complex"/>
    <property type="evidence" value="ECO:0007669"/>
    <property type="project" value="TreeGrafter"/>
</dbReference>
<accession>A0A099T0P3</accession>
<keyword evidence="5 15" id="KW-0548">Nucleotidyltransferase</keyword>
<evidence type="ECO:0000256" key="8">
    <source>
        <dbReference type="ARBA" id="ARBA00022801"/>
    </source>
</evidence>
<comment type="caution">
    <text evidence="17">The sequence shown here is derived from an EMBL/GenBank/DDBJ whole genome shotgun (WGS) entry which is preliminary data.</text>
</comment>
<keyword evidence="9 15" id="KW-0269">Exonuclease</keyword>
<reference evidence="17 18" key="1">
    <citation type="submission" date="2014-09" db="EMBL/GenBank/DDBJ databases">
        <title>Draft genome sequence of an obligately methylotrophic methanogen, Methanococcoides methylutens, isolated from marine sediment.</title>
        <authorList>
            <person name="Guan Y."/>
            <person name="Ngugi D.K."/>
            <person name="Blom J."/>
            <person name="Ali S."/>
            <person name="Ferry J.G."/>
            <person name="Stingl U."/>
        </authorList>
    </citation>
    <scope>NUCLEOTIDE SEQUENCE [LARGE SCALE GENOMIC DNA]</scope>
    <source>
        <strain evidence="17 18">DSM 2657</strain>
    </source>
</reference>
<keyword evidence="8 15" id="KW-0378">Hydrolase</keyword>
<evidence type="ECO:0000259" key="16">
    <source>
        <dbReference type="Pfam" id="PF04042"/>
    </source>
</evidence>
<evidence type="ECO:0000256" key="6">
    <source>
        <dbReference type="ARBA" id="ARBA00022705"/>
    </source>
</evidence>
<dbReference type="RefSeq" id="WP_048196031.1">
    <property type="nucleotide sequence ID" value="NZ_CAAGSM010000004.1"/>
</dbReference>
<dbReference type="Proteomes" id="UP000029859">
    <property type="component" value="Unassembled WGS sequence"/>
</dbReference>
<feature type="domain" description="DNA polymerase alpha/delta/epsilon subunit B" evidence="16">
    <location>
        <begin position="316"/>
        <end position="518"/>
    </location>
</feature>
<evidence type="ECO:0000256" key="13">
    <source>
        <dbReference type="ARBA" id="ARBA00024817"/>
    </source>
</evidence>
<dbReference type="InterPro" id="IPR029052">
    <property type="entry name" value="Metallo-depent_PP-like"/>
</dbReference>
<comment type="function">
    <text evidence="13 15">Possesses two activities: a DNA synthesis (polymerase) and an exonucleolytic activity that degrades single-stranded DNA in the 3' to 5' direction. Has a template-primer preference which is characteristic of a replicative DNA polymerase.</text>
</comment>
<dbReference type="OrthoDB" id="372039at2157"/>
<dbReference type="InterPro" id="IPR012340">
    <property type="entry name" value="NA-bd_OB-fold"/>
</dbReference>
<evidence type="ECO:0000256" key="7">
    <source>
        <dbReference type="ARBA" id="ARBA00022722"/>
    </source>
</evidence>
<organism evidence="17 18">
    <name type="scientific">Methanococcoides methylutens</name>
    <dbReference type="NCBI Taxonomy" id="2226"/>
    <lineage>
        <taxon>Archaea</taxon>
        <taxon>Methanobacteriati</taxon>
        <taxon>Methanobacteriota</taxon>
        <taxon>Stenosarchaea group</taxon>
        <taxon>Methanomicrobia</taxon>
        <taxon>Methanosarcinales</taxon>
        <taxon>Methanosarcinaceae</taxon>
        <taxon>Methanococcoides</taxon>
    </lineage>
</organism>
<dbReference type="GO" id="GO:0003887">
    <property type="term" value="F:DNA-directed DNA polymerase activity"/>
    <property type="evidence" value="ECO:0007669"/>
    <property type="project" value="UniProtKB-UniRule"/>
</dbReference>
<evidence type="ECO:0000256" key="15">
    <source>
        <dbReference type="HAMAP-Rule" id="MF_00325"/>
    </source>
</evidence>
<protein>
    <recommendedName>
        <fullName evidence="15">DNA polymerase II small subunit</fullName>
        <shortName evidence="15">Pol II</shortName>
        <ecNumber evidence="15">2.7.7.7</ecNumber>
    </recommendedName>
    <alternativeName>
        <fullName evidence="15">Exodeoxyribonuclease small subunit</fullName>
        <ecNumber evidence="15">3.1.11.1</ecNumber>
    </alternativeName>
</protein>
<dbReference type="AlphaFoldDB" id="A0A099T0P3"/>
<evidence type="ECO:0000256" key="2">
    <source>
        <dbReference type="ARBA" id="ARBA00006035"/>
    </source>
</evidence>
<evidence type="ECO:0000313" key="17">
    <source>
        <dbReference type="EMBL" id="KGK98499.1"/>
    </source>
</evidence>
<keyword evidence="18" id="KW-1185">Reference proteome</keyword>
<keyword evidence="7 15" id="KW-0540">Nuclease</keyword>
<proteinExistence type="inferred from homology"/>
<comment type="catalytic activity">
    <reaction evidence="14 15">
        <text>DNA(n) + a 2'-deoxyribonucleoside 5'-triphosphate = DNA(n+1) + diphosphate</text>
        <dbReference type="Rhea" id="RHEA:22508"/>
        <dbReference type="Rhea" id="RHEA-COMP:17339"/>
        <dbReference type="Rhea" id="RHEA-COMP:17340"/>
        <dbReference type="ChEBI" id="CHEBI:33019"/>
        <dbReference type="ChEBI" id="CHEBI:61560"/>
        <dbReference type="ChEBI" id="CHEBI:173112"/>
        <dbReference type="EC" id="2.7.7.7"/>
    </reaction>
</comment>
<keyword evidence="11 15" id="KW-0238">DNA-binding</keyword>
<dbReference type="Pfam" id="PF04042">
    <property type="entry name" value="DNA_pol_E_B"/>
    <property type="match status" value="1"/>
</dbReference>
<dbReference type="EC" id="2.7.7.7" evidence="15"/>
<dbReference type="InterPro" id="IPR007185">
    <property type="entry name" value="DNA_pol_a/d/e_bsu"/>
</dbReference>